<evidence type="ECO:0000313" key="9">
    <source>
        <dbReference type="Proteomes" id="UP000185062"/>
    </source>
</evidence>
<dbReference type="EC" id="2.3.2.2" evidence="7"/>
<feature type="binding site" evidence="6">
    <location>
        <position position="469"/>
    </location>
    <ligand>
        <name>L-glutamate</name>
        <dbReference type="ChEBI" id="CHEBI:29985"/>
    </ligand>
</feature>
<dbReference type="GO" id="GO:0103068">
    <property type="term" value="F:leukotriene C4 gamma-glutamyl transferase activity"/>
    <property type="evidence" value="ECO:0007669"/>
    <property type="project" value="UniProtKB-EC"/>
</dbReference>
<dbReference type="NCBIfam" id="TIGR00066">
    <property type="entry name" value="g_glut_trans"/>
    <property type="match status" value="1"/>
</dbReference>
<dbReference type="InterPro" id="IPR051792">
    <property type="entry name" value="GGT_bact"/>
</dbReference>
<dbReference type="PRINTS" id="PR01210">
    <property type="entry name" value="GGTRANSPTASE"/>
</dbReference>
<organism evidence="8 9">
    <name type="scientific">Nitrosomonas cryotolerans ATCC 49181</name>
    <dbReference type="NCBI Taxonomy" id="1131553"/>
    <lineage>
        <taxon>Bacteria</taxon>
        <taxon>Pseudomonadati</taxon>
        <taxon>Pseudomonadota</taxon>
        <taxon>Betaproteobacteria</taxon>
        <taxon>Nitrosomonadales</taxon>
        <taxon>Nitrosomonadaceae</taxon>
        <taxon>Nitrosomonas</taxon>
    </lineage>
</organism>
<dbReference type="GO" id="GO:0036374">
    <property type="term" value="F:glutathione hydrolase activity"/>
    <property type="evidence" value="ECO:0007669"/>
    <property type="project" value="UniProtKB-UniRule"/>
</dbReference>
<comment type="catalytic activity">
    <reaction evidence="2 7">
        <text>glutathione + H2O = L-cysteinylglycine + L-glutamate</text>
        <dbReference type="Rhea" id="RHEA:28807"/>
        <dbReference type="ChEBI" id="CHEBI:15377"/>
        <dbReference type="ChEBI" id="CHEBI:29985"/>
        <dbReference type="ChEBI" id="CHEBI:57925"/>
        <dbReference type="ChEBI" id="CHEBI:61694"/>
        <dbReference type="EC" id="3.4.19.13"/>
    </reaction>
</comment>
<evidence type="ECO:0000313" key="8">
    <source>
        <dbReference type="EMBL" id="SIO16865.1"/>
    </source>
</evidence>
<comment type="subunit">
    <text evidence="7">This enzyme consists of two polypeptide chains, which are synthesized in precursor form from a single polypeptide.</text>
</comment>
<dbReference type="GO" id="GO:0006750">
    <property type="term" value="P:glutathione biosynthetic process"/>
    <property type="evidence" value="ECO:0007669"/>
    <property type="project" value="UniProtKB-KW"/>
</dbReference>
<keyword evidence="7" id="KW-0808">Transferase</keyword>
<evidence type="ECO:0000256" key="7">
    <source>
        <dbReference type="RuleBase" id="RU368036"/>
    </source>
</evidence>
<proteinExistence type="inferred from homology"/>
<dbReference type="InterPro" id="IPR029055">
    <property type="entry name" value="Ntn_hydrolases_N"/>
</dbReference>
<dbReference type="eggNOG" id="COG0405">
    <property type="taxonomic scope" value="Bacteria"/>
</dbReference>
<evidence type="ECO:0000256" key="4">
    <source>
        <dbReference type="ARBA" id="ARBA00047417"/>
    </source>
</evidence>
<feature type="binding site" evidence="6">
    <location>
        <begin position="448"/>
        <end position="449"/>
    </location>
    <ligand>
        <name>L-glutamate</name>
        <dbReference type="ChEBI" id="CHEBI:29985"/>
    </ligand>
</feature>
<dbReference type="Proteomes" id="UP000185062">
    <property type="component" value="Unassembled WGS sequence"/>
</dbReference>
<accession>A0A1N6HB36</accession>
<name>A0A1N6HB36_9PROT</name>
<feature type="binding site" evidence="6">
    <location>
        <begin position="395"/>
        <end position="397"/>
    </location>
    <ligand>
        <name>L-glutamate</name>
        <dbReference type="ChEBI" id="CHEBI:29985"/>
    </ligand>
</feature>
<keyword evidence="9" id="KW-1185">Reference proteome</keyword>
<keyword evidence="7 8" id="KW-0378">Hydrolase</keyword>
<dbReference type="InterPro" id="IPR000101">
    <property type="entry name" value="GGT_peptidase"/>
</dbReference>
<evidence type="ECO:0000256" key="2">
    <source>
        <dbReference type="ARBA" id="ARBA00001089"/>
    </source>
</evidence>
<dbReference type="AlphaFoldDB" id="A0A1N6HB36"/>
<gene>
    <name evidence="8" type="ORF">SAMN02743940_1102</name>
</gene>
<protein>
    <recommendedName>
        <fullName evidence="7">Glutathione hydrolase proenzyme</fullName>
        <ecNumber evidence="7">2.3.2.2</ecNumber>
        <ecNumber evidence="7">3.4.19.13</ecNumber>
    </recommendedName>
    <component>
        <recommendedName>
            <fullName evidence="7">Glutathione hydrolase large chain</fullName>
        </recommendedName>
    </component>
    <component>
        <recommendedName>
            <fullName evidence="7">Glutathione hydrolase small chain</fullName>
        </recommendedName>
    </component>
</protein>
<dbReference type="STRING" id="44575.SAMN05216419_10629"/>
<feature type="binding site" evidence="6">
    <location>
        <position position="103"/>
    </location>
    <ligand>
        <name>L-glutamate</name>
        <dbReference type="ChEBI" id="CHEBI:29985"/>
    </ligand>
</feature>
<feature type="active site" description="Nucleophile" evidence="5">
    <location>
        <position position="377"/>
    </location>
</feature>
<dbReference type="UniPathway" id="UPA00204"/>
<evidence type="ECO:0000256" key="6">
    <source>
        <dbReference type="PIRSR" id="PIRSR600101-2"/>
    </source>
</evidence>
<dbReference type="EMBL" id="FSRO01000001">
    <property type="protein sequence ID" value="SIO16865.1"/>
    <property type="molecule type" value="Genomic_DNA"/>
</dbReference>
<keyword evidence="3 7" id="KW-0012">Acyltransferase</keyword>
<dbReference type="SUPFAM" id="SSF56235">
    <property type="entry name" value="N-terminal nucleophile aminohydrolases (Ntn hydrolases)"/>
    <property type="match status" value="1"/>
</dbReference>
<keyword evidence="7" id="KW-0317">Glutathione biosynthesis</keyword>
<comment type="catalytic activity">
    <reaction evidence="4 7">
        <text>an N-terminal (5-L-glutamyl)-[peptide] + an alpha-amino acid = 5-L-glutamyl amino acid + an N-terminal L-alpha-aminoacyl-[peptide]</text>
        <dbReference type="Rhea" id="RHEA:23904"/>
        <dbReference type="Rhea" id="RHEA-COMP:9780"/>
        <dbReference type="Rhea" id="RHEA-COMP:9795"/>
        <dbReference type="ChEBI" id="CHEBI:77644"/>
        <dbReference type="ChEBI" id="CHEBI:78597"/>
        <dbReference type="ChEBI" id="CHEBI:78599"/>
        <dbReference type="ChEBI" id="CHEBI:78608"/>
        <dbReference type="EC" id="2.3.2.2"/>
    </reaction>
</comment>
<reference evidence="8 9" key="1">
    <citation type="submission" date="2016-12" db="EMBL/GenBank/DDBJ databases">
        <authorList>
            <person name="Song W.-J."/>
            <person name="Kurnit D.M."/>
        </authorList>
    </citation>
    <scope>NUCLEOTIDE SEQUENCE [LARGE SCALE GENOMIC DNA]</scope>
    <source>
        <strain evidence="8 9">ATCC 49181</strain>
    </source>
</reference>
<dbReference type="Gene3D" id="1.10.246.130">
    <property type="match status" value="1"/>
</dbReference>
<evidence type="ECO:0000256" key="3">
    <source>
        <dbReference type="ARBA" id="ARBA00023315"/>
    </source>
</evidence>
<dbReference type="RefSeq" id="WP_051537745.1">
    <property type="nucleotide sequence ID" value="NZ_FSRO01000001.1"/>
</dbReference>
<dbReference type="InterPro" id="IPR043138">
    <property type="entry name" value="GGT_lsub"/>
</dbReference>
<feature type="binding site" evidence="6">
    <location>
        <position position="419"/>
    </location>
    <ligand>
        <name>L-glutamate</name>
        <dbReference type="ChEBI" id="CHEBI:29985"/>
    </ligand>
</feature>
<dbReference type="Gene3D" id="3.60.20.40">
    <property type="match status" value="1"/>
</dbReference>
<sequence length="567" mass="62171">MQKKFVKIFVQTQTGFCWILSVLLFVISTNATAIYPAAIVSAHPLATKAGEAVLAQGGNAFDAAVAVSAALAVVEPFASGLGGGGFWLLHRASDARDIMIDGRETAPGKAFSGMYLDEKKKPVKGASLNGPSAAAIPGVPAALIYINEHYGQLSLEKTLAPAIRLAQDGFSIDQRLARTIENHQNKLRQNHLAARIFLHGGKVPVSGWLLRQPQLAATLRSIATRGADGFYGGHVAQEMVRSVREAGGIWQYEDLADYRVVERKPIQFTYRGTQITSASLPSAGGLTLAQGLNMLEHFPVSELSEWDKMHLIAEVLRLAYQDRVEYLGDSDFISVPEKRLMSAYYARQRAARISLDRAGSSSAVYPTERESEKGTETTHFSVIDIEGNRVAATISINTFFGSGFIAGNTGVLLNNEMDDFSMGDNVPNIFGLYGREANAILPGKRPLSSMSPTFVENENGILIMGTPGGSRIISMLLLAIIDYVDNQQLDPYKLVSRPRFHHQYLPDQIEIEPNAFDEKLIAKLLQKGHVIKTATRQWGNMQLIFFDKKEQKSYVASDPRGSFDTRY</sequence>
<comment type="pathway">
    <text evidence="7">Sulfur metabolism; glutathione metabolism.</text>
</comment>
<comment type="similarity">
    <text evidence="7">Belongs to the gamma-glutamyltransferase family.</text>
</comment>
<dbReference type="Pfam" id="PF01019">
    <property type="entry name" value="G_glu_transpept"/>
    <property type="match status" value="1"/>
</dbReference>
<dbReference type="PANTHER" id="PTHR43199">
    <property type="entry name" value="GLUTATHIONE HYDROLASE"/>
    <property type="match status" value="1"/>
</dbReference>
<dbReference type="EC" id="3.4.19.13" evidence="7"/>
<dbReference type="GO" id="GO:0006751">
    <property type="term" value="P:glutathione catabolic process"/>
    <property type="evidence" value="ECO:0007669"/>
    <property type="project" value="UniProtKB-UniRule"/>
</dbReference>
<evidence type="ECO:0000256" key="1">
    <source>
        <dbReference type="ARBA" id="ARBA00001049"/>
    </source>
</evidence>
<evidence type="ECO:0000256" key="5">
    <source>
        <dbReference type="PIRSR" id="PIRSR600101-1"/>
    </source>
</evidence>
<dbReference type="PANTHER" id="PTHR43199:SF6">
    <property type="entry name" value="GLUTATHIONE HYDROLASE PROENZYME"/>
    <property type="match status" value="1"/>
</dbReference>
<comment type="catalytic activity">
    <reaction evidence="1 7">
        <text>an S-substituted glutathione + H2O = an S-substituted L-cysteinylglycine + L-glutamate</text>
        <dbReference type="Rhea" id="RHEA:59468"/>
        <dbReference type="ChEBI" id="CHEBI:15377"/>
        <dbReference type="ChEBI" id="CHEBI:29985"/>
        <dbReference type="ChEBI" id="CHEBI:90779"/>
        <dbReference type="ChEBI" id="CHEBI:143103"/>
        <dbReference type="EC" id="3.4.19.13"/>
    </reaction>
</comment>
<dbReference type="InterPro" id="IPR043137">
    <property type="entry name" value="GGT_ssub_C"/>
</dbReference>
<comment type="PTM">
    <text evidence="7">Cleaved by autocatalysis into a large and a small subunit.</text>
</comment>
<keyword evidence="7" id="KW-0865">Zymogen</keyword>